<gene>
    <name evidence="1" type="ORF">C3L33_14490</name>
</gene>
<keyword evidence="2" id="KW-1185">Reference proteome</keyword>
<dbReference type="OrthoDB" id="1729565at2759"/>
<dbReference type="GO" id="GO:0015078">
    <property type="term" value="F:proton transmembrane transporter activity"/>
    <property type="evidence" value="ECO:0007669"/>
    <property type="project" value="InterPro"/>
</dbReference>
<protein>
    <submittedName>
        <fullName evidence="1">Uncharacterized protein</fullName>
    </submittedName>
</protein>
<dbReference type="GO" id="GO:0033180">
    <property type="term" value="C:proton-transporting V-type ATPase, V1 domain"/>
    <property type="evidence" value="ECO:0007669"/>
    <property type="project" value="InterPro"/>
</dbReference>
<sequence>MIDWLSAVIISNSTIHEDHDRSNNNGDELFGGFSPVRNPRLFSLESLSGLDDSLAFLRYSSLQVRRQIKELEMISGLITNSLVVDVVPVVSYLSTMSRVVWDEAKWPAMFPLKEIIDEIHV</sequence>
<dbReference type="EMBL" id="QEFC01002165">
    <property type="protein sequence ID" value="KAE9453620.1"/>
    <property type="molecule type" value="Genomic_DNA"/>
</dbReference>
<dbReference type="Proteomes" id="UP000428333">
    <property type="component" value="Linkage Group LG08"/>
</dbReference>
<organism evidence="1 2">
    <name type="scientific">Rhododendron williamsianum</name>
    <dbReference type="NCBI Taxonomy" id="262921"/>
    <lineage>
        <taxon>Eukaryota</taxon>
        <taxon>Viridiplantae</taxon>
        <taxon>Streptophyta</taxon>
        <taxon>Embryophyta</taxon>
        <taxon>Tracheophyta</taxon>
        <taxon>Spermatophyta</taxon>
        <taxon>Magnoliopsida</taxon>
        <taxon>eudicotyledons</taxon>
        <taxon>Gunneridae</taxon>
        <taxon>Pentapetalae</taxon>
        <taxon>asterids</taxon>
        <taxon>Ericales</taxon>
        <taxon>Ericaceae</taxon>
        <taxon>Ericoideae</taxon>
        <taxon>Rhodoreae</taxon>
        <taxon>Rhododendron</taxon>
    </lineage>
</organism>
<evidence type="ECO:0000313" key="1">
    <source>
        <dbReference type="EMBL" id="KAE9453620.1"/>
    </source>
</evidence>
<evidence type="ECO:0000313" key="2">
    <source>
        <dbReference type="Proteomes" id="UP000428333"/>
    </source>
</evidence>
<comment type="caution">
    <text evidence="1">The sequence shown here is derived from an EMBL/GenBank/DDBJ whole genome shotgun (WGS) entry which is preliminary data.</text>
</comment>
<dbReference type="SUPFAM" id="SSF118203">
    <property type="entry name" value="Vacuolar ATP synthase subunit C"/>
    <property type="match status" value="1"/>
</dbReference>
<name>A0A6A4L5U6_9ERIC</name>
<accession>A0A6A4L5U6</accession>
<proteinExistence type="predicted"/>
<feature type="non-terminal residue" evidence="1">
    <location>
        <position position="1"/>
    </location>
</feature>
<reference evidence="1 2" key="1">
    <citation type="journal article" date="2019" name="Genome Biol. Evol.">
        <title>The Rhododendron genome and chromosomal organization provide insight into shared whole-genome duplications across the heath family (Ericaceae).</title>
        <authorList>
            <person name="Soza V.L."/>
            <person name="Lindsley D."/>
            <person name="Waalkes A."/>
            <person name="Ramage E."/>
            <person name="Patwardhan R.P."/>
            <person name="Burton J.N."/>
            <person name="Adey A."/>
            <person name="Kumar A."/>
            <person name="Qiu R."/>
            <person name="Shendure J."/>
            <person name="Hall B."/>
        </authorList>
    </citation>
    <scope>NUCLEOTIDE SEQUENCE [LARGE SCALE GENOMIC DNA]</scope>
    <source>
        <strain evidence="1">RSF 1966-606</strain>
    </source>
</reference>
<dbReference type="InterPro" id="IPR036132">
    <property type="entry name" value="Vac_ATP_synth_c_sf"/>
</dbReference>
<dbReference type="AlphaFoldDB" id="A0A6A4L5U6"/>